<evidence type="ECO:0000256" key="1">
    <source>
        <dbReference type="ARBA" id="ARBA00023157"/>
    </source>
</evidence>
<dbReference type="Gene3D" id="3.40.30.10">
    <property type="entry name" value="Glutaredoxin"/>
    <property type="match status" value="1"/>
</dbReference>
<protein>
    <submittedName>
        <fullName evidence="3">TlpA family protein disulfide reductase</fullName>
    </submittedName>
</protein>
<dbReference type="Proteomes" id="UP000547209">
    <property type="component" value="Unassembled WGS sequence"/>
</dbReference>
<dbReference type="PANTHER" id="PTHR42852">
    <property type="entry name" value="THIOL:DISULFIDE INTERCHANGE PROTEIN DSBE"/>
    <property type="match status" value="1"/>
</dbReference>
<dbReference type="EMBL" id="JACJVP010000036">
    <property type="protein sequence ID" value="MBB6673242.1"/>
    <property type="molecule type" value="Genomic_DNA"/>
</dbReference>
<organism evidence="3 4">
    <name type="scientific">Cohnella nanjingensis</name>
    <dbReference type="NCBI Taxonomy" id="1387779"/>
    <lineage>
        <taxon>Bacteria</taxon>
        <taxon>Bacillati</taxon>
        <taxon>Bacillota</taxon>
        <taxon>Bacilli</taxon>
        <taxon>Bacillales</taxon>
        <taxon>Paenibacillaceae</taxon>
        <taxon>Cohnella</taxon>
    </lineage>
</organism>
<gene>
    <name evidence="3" type="ORF">H7C19_21435</name>
</gene>
<dbReference type="InterPro" id="IPR013766">
    <property type="entry name" value="Thioredoxin_domain"/>
</dbReference>
<comment type="caution">
    <text evidence="3">The sequence shown here is derived from an EMBL/GenBank/DDBJ whole genome shotgun (WGS) entry which is preliminary data.</text>
</comment>
<dbReference type="InterPro" id="IPR050553">
    <property type="entry name" value="Thioredoxin_ResA/DsbE_sf"/>
</dbReference>
<feature type="domain" description="Thioredoxin" evidence="2">
    <location>
        <begin position="46"/>
        <end position="185"/>
    </location>
</feature>
<dbReference type="Pfam" id="PF00578">
    <property type="entry name" value="AhpC-TSA"/>
    <property type="match status" value="1"/>
</dbReference>
<dbReference type="PROSITE" id="PS51352">
    <property type="entry name" value="THIOREDOXIN_2"/>
    <property type="match status" value="1"/>
</dbReference>
<evidence type="ECO:0000313" key="3">
    <source>
        <dbReference type="EMBL" id="MBB6673242.1"/>
    </source>
</evidence>
<name>A0A7X0RT74_9BACL</name>
<evidence type="ECO:0000313" key="4">
    <source>
        <dbReference type="Proteomes" id="UP000547209"/>
    </source>
</evidence>
<accession>A0A7X0RT74</accession>
<proteinExistence type="predicted"/>
<keyword evidence="4" id="KW-1185">Reference proteome</keyword>
<keyword evidence="1" id="KW-1015">Disulfide bond</keyword>
<reference evidence="3 4" key="1">
    <citation type="submission" date="2020-08" db="EMBL/GenBank/DDBJ databases">
        <title>Cohnella phylogeny.</title>
        <authorList>
            <person name="Dunlap C."/>
        </authorList>
    </citation>
    <scope>NUCLEOTIDE SEQUENCE [LARGE SCALE GENOMIC DNA]</scope>
    <source>
        <strain evidence="3 4">DSM 28246</strain>
    </source>
</reference>
<dbReference type="GO" id="GO:0016491">
    <property type="term" value="F:oxidoreductase activity"/>
    <property type="evidence" value="ECO:0007669"/>
    <property type="project" value="InterPro"/>
</dbReference>
<dbReference type="InterPro" id="IPR036249">
    <property type="entry name" value="Thioredoxin-like_sf"/>
</dbReference>
<dbReference type="PANTHER" id="PTHR42852:SF13">
    <property type="entry name" value="PROTEIN DIPZ"/>
    <property type="match status" value="1"/>
</dbReference>
<dbReference type="RefSeq" id="WP_185671105.1">
    <property type="nucleotide sequence ID" value="NZ_JACJVP010000036.1"/>
</dbReference>
<dbReference type="GO" id="GO:0016209">
    <property type="term" value="F:antioxidant activity"/>
    <property type="evidence" value="ECO:0007669"/>
    <property type="project" value="InterPro"/>
</dbReference>
<sequence>MNKVKTWLVLILVAGTAAFALYHAFAGGEAAARPRANPAAALKEAPEIDALAPGFNLHGMDGRSYTLSQFKGKPVILNFWASWCGPCQDEAPSLARLYARHKDDLQILAVNLTAADNESDARKFVKDHGFAFPVLLDEDGKTGRRYRIRPIPTTFFIDARGVIVDGVLGALSAEALNNRAEQLLKTHG</sequence>
<evidence type="ECO:0000259" key="2">
    <source>
        <dbReference type="PROSITE" id="PS51352"/>
    </source>
</evidence>
<dbReference type="InterPro" id="IPR000866">
    <property type="entry name" value="AhpC/TSA"/>
</dbReference>
<dbReference type="AlphaFoldDB" id="A0A7X0RT74"/>
<dbReference type="PROSITE" id="PS00194">
    <property type="entry name" value="THIOREDOXIN_1"/>
    <property type="match status" value="1"/>
</dbReference>
<dbReference type="InterPro" id="IPR017937">
    <property type="entry name" value="Thioredoxin_CS"/>
</dbReference>
<dbReference type="CDD" id="cd02966">
    <property type="entry name" value="TlpA_like_family"/>
    <property type="match status" value="1"/>
</dbReference>
<dbReference type="SUPFAM" id="SSF52833">
    <property type="entry name" value="Thioredoxin-like"/>
    <property type="match status" value="1"/>
</dbReference>